<dbReference type="Proteomes" id="UP000070587">
    <property type="component" value="Chromosome"/>
</dbReference>
<dbReference type="PATRIC" id="fig|1609559.3.peg.1740"/>
<dbReference type="STRING" id="1609559.TQ32_08330"/>
<dbReference type="EMBL" id="CP010835">
    <property type="protein sequence ID" value="AMM54486.1"/>
    <property type="molecule type" value="Genomic_DNA"/>
</dbReference>
<gene>
    <name evidence="1" type="ORF">TQ32_08330</name>
</gene>
<reference evidence="1 2" key="2">
    <citation type="journal article" date="2016" name="Int. J. Syst. Evol. Microbiol.">
        <title>Pyrococcus kukulkanii sp. nov., a hyperthermophilic, piezophilic archaeon isolated from a deep-sea hydrothermal vent.</title>
        <authorList>
            <person name="Callac N."/>
            <person name="Oger P."/>
            <person name="Lesongeur F."/>
            <person name="Rattray J.E."/>
            <person name="Vannier P."/>
            <person name="Michoud G."/>
            <person name="Beauverger M."/>
            <person name="Gayet N."/>
            <person name="Rouxel O."/>
            <person name="Jebbar M."/>
            <person name="Godfroy A."/>
        </authorList>
    </citation>
    <scope>NUCLEOTIDE SEQUENCE [LARGE SCALE GENOMIC DNA]</scope>
    <source>
        <strain evidence="1 2">NCB100</strain>
    </source>
</reference>
<evidence type="ECO:0000313" key="2">
    <source>
        <dbReference type="Proteomes" id="UP000070587"/>
    </source>
</evidence>
<dbReference type="PANTHER" id="PTHR35866:SF2">
    <property type="entry name" value="YKGJ FAMILY CYSTEINE CLUSTER PROTEIN"/>
    <property type="match status" value="1"/>
</dbReference>
<organism evidence="1 2">
    <name type="scientific">Pyrococcus kukulkanii</name>
    <dbReference type="NCBI Taxonomy" id="1609559"/>
    <lineage>
        <taxon>Archaea</taxon>
        <taxon>Methanobacteriati</taxon>
        <taxon>Methanobacteriota</taxon>
        <taxon>Thermococci</taxon>
        <taxon>Thermococcales</taxon>
        <taxon>Thermococcaceae</taxon>
        <taxon>Pyrococcus</taxon>
    </lineage>
</organism>
<dbReference type="RefSeq" id="WP_068323399.1">
    <property type="nucleotide sequence ID" value="NZ_CP010835.1"/>
</dbReference>
<protein>
    <submittedName>
        <fullName evidence="1">Fe-S-cluster oxidoreductase</fullName>
    </submittedName>
</protein>
<evidence type="ECO:0000313" key="1">
    <source>
        <dbReference type="EMBL" id="AMM54486.1"/>
    </source>
</evidence>
<proteinExistence type="predicted"/>
<dbReference type="OrthoDB" id="36424at2157"/>
<dbReference type="PANTHER" id="PTHR35866">
    <property type="entry name" value="PUTATIVE-RELATED"/>
    <property type="match status" value="1"/>
</dbReference>
<dbReference type="Pfam" id="PF03692">
    <property type="entry name" value="CxxCxxCC"/>
    <property type="match status" value="1"/>
</dbReference>
<name>A0A127BCS5_9EURY</name>
<accession>A0A127BCS5</accession>
<sequence>MERELIAIVDMKTGEVEVVKEDFRFKCVEDCAKCCIENDVPLREEDIERIKALGYDEDYFVDYTKMFYRGPRFLGYGIKKRPFDDACIFLDPETKKCRIYEHRPLACKLYPFILIKHENKLEIYIKKDNICPGINHPEGDPIEVIIEKYFGEVIKGGEDGTRRIGQKDLEYSPKGLQNVV</sequence>
<dbReference type="InterPro" id="IPR005358">
    <property type="entry name" value="Puta_zinc/iron-chelating_dom"/>
</dbReference>
<dbReference type="KEGG" id="pyc:TQ32_08330"/>
<reference evidence="2" key="1">
    <citation type="submission" date="2015-02" db="EMBL/GenBank/DDBJ databases">
        <title>Pyrococcus kukulkanii sp. nov., a novel hyperthermophilic archaeon isolated from a deep-sea hydrothermal vent at the Guaymas Basin.</title>
        <authorList>
            <person name="Oger P.M."/>
            <person name="Callac N."/>
            <person name="Jebbar M."/>
            <person name="Godfroy A."/>
        </authorList>
    </citation>
    <scope>NUCLEOTIDE SEQUENCE [LARGE SCALE GENOMIC DNA]</scope>
    <source>
        <strain evidence="2">NCB100</strain>
    </source>
</reference>
<dbReference type="AlphaFoldDB" id="A0A127BCS5"/>
<dbReference type="GeneID" id="28491838"/>